<dbReference type="PANTHER" id="PTHR37017">
    <property type="entry name" value="AB HYDROLASE-1 DOMAIN-CONTAINING PROTEIN-RELATED"/>
    <property type="match status" value="1"/>
</dbReference>
<evidence type="ECO:0000313" key="3">
    <source>
        <dbReference type="Proteomes" id="UP000222106"/>
    </source>
</evidence>
<dbReference type="EMBL" id="PDJI01000004">
    <property type="protein sequence ID" value="PFG39588.1"/>
    <property type="molecule type" value="Genomic_DNA"/>
</dbReference>
<sequence length="242" mass="25838">MTPVLHHKPVHVVLVPGFWLGGWAWDEVVPALEQAGLVPHPVTLPGMGSPSEIRRDITLADHVEAVRSLVEDLDGKVVLVGHSGGAEVVSAVVDAVPERISAAVYVDAFPLPAGMAVLSDLPPDQIDVPLPTWEQLESDYQASLEGIDEEGLQRFRERAVPTPARVASTPSQVSNESRRRVPVTVISTSAPAAVLQSAAQGGEAWAAELAALKVQYVDMPTGHWPMFSRPVDLAEAIKLAAR</sequence>
<keyword evidence="3" id="KW-1185">Reference proteome</keyword>
<dbReference type="OrthoDB" id="9773549at2"/>
<gene>
    <name evidence="2" type="ORF">ATJ97_2099</name>
</gene>
<protein>
    <submittedName>
        <fullName evidence="2">Pimeloyl-ACP methyl ester carboxylesterase</fullName>
    </submittedName>
</protein>
<dbReference type="Pfam" id="PF12697">
    <property type="entry name" value="Abhydrolase_6"/>
    <property type="match status" value="1"/>
</dbReference>
<dbReference type="InterPro" id="IPR052897">
    <property type="entry name" value="Sec-Metab_Biosynth_Hydrolase"/>
</dbReference>
<dbReference type="Proteomes" id="UP000222106">
    <property type="component" value="Unassembled WGS sequence"/>
</dbReference>
<dbReference type="SUPFAM" id="SSF53474">
    <property type="entry name" value="alpha/beta-Hydrolases"/>
    <property type="match status" value="1"/>
</dbReference>
<reference evidence="2 3" key="1">
    <citation type="submission" date="2017-10" db="EMBL/GenBank/DDBJ databases">
        <title>Sequencing the genomes of 1000 actinobacteria strains.</title>
        <authorList>
            <person name="Klenk H.-P."/>
        </authorList>
    </citation>
    <scope>NUCLEOTIDE SEQUENCE [LARGE SCALE GENOMIC DNA]</scope>
    <source>
        <strain evidence="2 3">DSM 21838</strain>
    </source>
</reference>
<organism evidence="2 3">
    <name type="scientific">Georgenia soli</name>
    <dbReference type="NCBI Taxonomy" id="638953"/>
    <lineage>
        <taxon>Bacteria</taxon>
        <taxon>Bacillati</taxon>
        <taxon>Actinomycetota</taxon>
        <taxon>Actinomycetes</taxon>
        <taxon>Micrococcales</taxon>
        <taxon>Bogoriellaceae</taxon>
        <taxon>Georgenia</taxon>
    </lineage>
</organism>
<accession>A0A2A9EL06</accession>
<dbReference type="PANTHER" id="PTHR37017:SF11">
    <property type="entry name" value="ESTERASE_LIPASE_THIOESTERASE DOMAIN-CONTAINING PROTEIN"/>
    <property type="match status" value="1"/>
</dbReference>
<dbReference type="Gene3D" id="3.40.50.1820">
    <property type="entry name" value="alpha/beta hydrolase"/>
    <property type="match status" value="1"/>
</dbReference>
<evidence type="ECO:0000313" key="2">
    <source>
        <dbReference type="EMBL" id="PFG39588.1"/>
    </source>
</evidence>
<dbReference type="AlphaFoldDB" id="A0A2A9EL06"/>
<proteinExistence type="predicted"/>
<comment type="caution">
    <text evidence="2">The sequence shown here is derived from an EMBL/GenBank/DDBJ whole genome shotgun (WGS) entry which is preliminary data.</text>
</comment>
<feature type="domain" description="AB hydrolase-1" evidence="1">
    <location>
        <begin position="12"/>
        <end position="236"/>
    </location>
</feature>
<dbReference type="InterPro" id="IPR029058">
    <property type="entry name" value="AB_hydrolase_fold"/>
</dbReference>
<dbReference type="RefSeq" id="WP_098483666.1">
    <property type="nucleotide sequence ID" value="NZ_PDJI01000004.1"/>
</dbReference>
<dbReference type="InterPro" id="IPR000073">
    <property type="entry name" value="AB_hydrolase_1"/>
</dbReference>
<dbReference type="GO" id="GO:0003824">
    <property type="term" value="F:catalytic activity"/>
    <property type="evidence" value="ECO:0007669"/>
    <property type="project" value="UniProtKB-ARBA"/>
</dbReference>
<evidence type="ECO:0000259" key="1">
    <source>
        <dbReference type="Pfam" id="PF12697"/>
    </source>
</evidence>
<name>A0A2A9EL06_9MICO</name>